<evidence type="ECO:0000313" key="8">
    <source>
        <dbReference type="Proteomes" id="UP001221217"/>
    </source>
</evidence>
<organism evidence="7 8">
    <name type="scientific">Candidatus Thalassospirochaeta sargassi</name>
    <dbReference type="NCBI Taxonomy" id="3119039"/>
    <lineage>
        <taxon>Bacteria</taxon>
        <taxon>Pseudomonadati</taxon>
        <taxon>Spirochaetota</taxon>
        <taxon>Spirochaetia</taxon>
        <taxon>Spirochaetales</taxon>
        <taxon>Spirochaetaceae</taxon>
        <taxon>Candidatus Thalassospirochaeta</taxon>
    </lineage>
</organism>
<keyword evidence="3 6" id="KW-0812">Transmembrane</keyword>
<feature type="transmembrane region" description="Helical" evidence="6">
    <location>
        <begin position="12"/>
        <end position="35"/>
    </location>
</feature>
<gene>
    <name evidence="7" type="ORF">PQJ61_01090</name>
</gene>
<dbReference type="Pfam" id="PF02653">
    <property type="entry name" value="BPD_transp_2"/>
    <property type="match status" value="1"/>
</dbReference>
<feature type="transmembrane region" description="Helical" evidence="6">
    <location>
        <begin position="200"/>
        <end position="218"/>
    </location>
</feature>
<keyword evidence="2" id="KW-1003">Cell membrane</keyword>
<dbReference type="PANTHER" id="PTHR30482:SF18">
    <property type="entry name" value="BRANCHED AMINO ACID TRANSPORT SYSTEM PERMEASE"/>
    <property type="match status" value="1"/>
</dbReference>
<proteinExistence type="predicted"/>
<feature type="transmembrane region" description="Helical" evidence="6">
    <location>
        <begin position="66"/>
        <end position="85"/>
    </location>
</feature>
<feature type="transmembrane region" description="Helical" evidence="6">
    <location>
        <begin position="119"/>
        <end position="140"/>
    </location>
</feature>
<dbReference type="AlphaFoldDB" id="A0AAJ1IC33"/>
<dbReference type="Proteomes" id="UP001221217">
    <property type="component" value="Unassembled WGS sequence"/>
</dbReference>
<evidence type="ECO:0000313" key="7">
    <source>
        <dbReference type="EMBL" id="MDC7225339.1"/>
    </source>
</evidence>
<name>A0AAJ1IC33_9SPIO</name>
<feature type="transmembrane region" description="Helical" evidence="6">
    <location>
        <begin position="248"/>
        <end position="265"/>
    </location>
</feature>
<evidence type="ECO:0000256" key="3">
    <source>
        <dbReference type="ARBA" id="ARBA00022692"/>
    </source>
</evidence>
<dbReference type="InterPro" id="IPR037294">
    <property type="entry name" value="ABC_BtuC-like"/>
</dbReference>
<dbReference type="InterPro" id="IPR043428">
    <property type="entry name" value="LivM-like"/>
</dbReference>
<comment type="caution">
    <text evidence="7">The sequence shown here is derived from an EMBL/GenBank/DDBJ whole genome shotgun (WGS) entry which is preliminary data.</text>
</comment>
<feature type="transmembrane region" description="Helical" evidence="6">
    <location>
        <begin position="322"/>
        <end position="340"/>
    </location>
</feature>
<evidence type="ECO:0000256" key="2">
    <source>
        <dbReference type="ARBA" id="ARBA00022475"/>
    </source>
</evidence>
<dbReference type="Gene3D" id="1.10.3470.10">
    <property type="entry name" value="ABC transporter involved in vitamin B12 uptake, BtuC"/>
    <property type="match status" value="1"/>
</dbReference>
<evidence type="ECO:0000256" key="4">
    <source>
        <dbReference type="ARBA" id="ARBA00022989"/>
    </source>
</evidence>
<evidence type="ECO:0000256" key="6">
    <source>
        <dbReference type="SAM" id="Phobius"/>
    </source>
</evidence>
<keyword evidence="5 6" id="KW-0472">Membrane</keyword>
<feature type="transmembrane region" description="Helical" evidence="6">
    <location>
        <begin position="285"/>
        <end position="310"/>
    </location>
</feature>
<comment type="subcellular location">
    <subcellularLocation>
        <location evidence="1">Cell membrane</location>
        <topology evidence="1">Multi-pass membrane protein</topology>
    </subcellularLocation>
</comment>
<dbReference type="InterPro" id="IPR001851">
    <property type="entry name" value="ABC_transp_permease"/>
</dbReference>
<evidence type="ECO:0000256" key="5">
    <source>
        <dbReference type="ARBA" id="ARBA00023136"/>
    </source>
</evidence>
<feature type="transmembrane region" description="Helical" evidence="6">
    <location>
        <begin position="147"/>
        <end position="164"/>
    </location>
</feature>
<reference evidence="7 8" key="1">
    <citation type="submission" date="2022-12" db="EMBL/GenBank/DDBJ databases">
        <title>Metagenome assembled genome from gulf of manar.</title>
        <authorList>
            <person name="Kohli P."/>
            <person name="Pk S."/>
            <person name="Venkata Ramana C."/>
            <person name="Sasikala C."/>
        </authorList>
    </citation>
    <scope>NUCLEOTIDE SEQUENCE [LARGE SCALE GENOMIC DNA]</scope>
    <source>
        <strain evidence="7">JB008</strain>
    </source>
</reference>
<dbReference type="CDD" id="cd06581">
    <property type="entry name" value="TM_PBP1_LivM_like"/>
    <property type="match status" value="1"/>
</dbReference>
<protein>
    <submittedName>
        <fullName evidence="7">Branched-chain amino acid ABC transporter permease</fullName>
    </submittedName>
</protein>
<dbReference type="EMBL" id="JAQQAL010000005">
    <property type="protein sequence ID" value="MDC7225339.1"/>
    <property type="molecule type" value="Genomic_DNA"/>
</dbReference>
<dbReference type="GO" id="GO:0015658">
    <property type="term" value="F:branched-chain amino acid transmembrane transporter activity"/>
    <property type="evidence" value="ECO:0007669"/>
    <property type="project" value="InterPro"/>
</dbReference>
<dbReference type="GO" id="GO:0005886">
    <property type="term" value="C:plasma membrane"/>
    <property type="evidence" value="ECO:0007669"/>
    <property type="project" value="UniProtKB-SubCell"/>
</dbReference>
<accession>A0AAJ1IC33</accession>
<feature type="transmembrane region" description="Helical" evidence="6">
    <location>
        <begin position="41"/>
        <end position="59"/>
    </location>
</feature>
<dbReference type="PANTHER" id="PTHR30482">
    <property type="entry name" value="HIGH-AFFINITY BRANCHED-CHAIN AMINO ACID TRANSPORT SYSTEM PERMEASE"/>
    <property type="match status" value="1"/>
</dbReference>
<sequence length="362" mass="39163">MLKNRMKQYTPVAILAAAILLIQLITLISGTGYLLTQLTMSAWYVLAAVGLCMVMGYAGQISMGQAGFFAIGGYTTAVLSTIDFTDRLSGGLPRLLDSMHMLITRETIYGDTMTYLTPWASLIAAILIAAAAALIVGIPVLKLKGHYLAMATMGFGIIINRVVLGTKAFGEADGITNVPPFKVLPFFEVSGDFNIRIGNYYFAWLIVIIAMVLLINLINSRSGRALKALHGSEEAADAMGVNTARTKVIIFMIGAVFAAAAGFFMTHYNGGIGPSESSVVKSVRYVSIVAVGGMANIWGTLMMGMVLNFLSLRGVFGHFDDAVFGIILVLIMMFMPDGFIRKAVFYDIRNFVNRKIIKRGDK</sequence>
<evidence type="ECO:0000256" key="1">
    <source>
        <dbReference type="ARBA" id="ARBA00004651"/>
    </source>
</evidence>
<keyword evidence="4 6" id="KW-1133">Transmembrane helix</keyword>